<dbReference type="PANTHER" id="PTHR22706">
    <property type="entry name" value="ASSEMBLY FACTOR FOR SPINDLE MICROTUBULES"/>
    <property type="match status" value="1"/>
</dbReference>
<evidence type="ECO:0000256" key="4">
    <source>
        <dbReference type="ARBA" id="ARBA00022553"/>
    </source>
</evidence>
<keyword evidence="7" id="KW-0498">Mitosis</keyword>
<dbReference type="GO" id="GO:0000922">
    <property type="term" value="C:spindle pole"/>
    <property type="evidence" value="ECO:0000318"/>
    <property type="project" value="GO_Central"/>
</dbReference>
<reference evidence="15" key="1">
    <citation type="submission" date="2025-08" db="UniProtKB">
        <authorList>
            <consortium name="RefSeq"/>
        </authorList>
    </citation>
    <scope>IDENTIFICATION</scope>
    <source>
        <strain evidence="15">J_2021</strain>
        <tissue evidence="15">Erythrocytes</tissue>
    </source>
</reference>
<dbReference type="Proteomes" id="UP000186698">
    <property type="component" value="Chromosome 4L"/>
</dbReference>
<dbReference type="CDD" id="cd21223">
    <property type="entry name" value="CH_ASPM_rpt1"/>
    <property type="match status" value="1"/>
</dbReference>
<dbReference type="SUPFAM" id="SSF47576">
    <property type="entry name" value="Calponin-homology domain, CH-domain"/>
    <property type="match status" value="1"/>
</dbReference>
<dbReference type="GO" id="GO:0005634">
    <property type="term" value="C:nucleus"/>
    <property type="evidence" value="ECO:0007669"/>
    <property type="project" value="UniProtKB-SubCell"/>
</dbReference>
<keyword evidence="3" id="KW-0963">Cytoplasm</keyword>
<dbReference type="Gene3D" id="1.20.5.190">
    <property type="match status" value="38"/>
</dbReference>
<proteinExistence type="predicted"/>
<dbReference type="FunFam" id="1.10.418.10:FF:000051">
    <property type="entry name" value="Abnormal spindle-like microcephaly-associated protein homolog"/>
    <property type="match status" value="1"/>
</dbReference>
<dbReference type="GO" id="GO:0051295">
    <property type="term" value="P:establishment of meiotic spindle localization"/>
    <property type="evidence" value="ECO:0000318"/>
    <property type="project" value="GO_Central"/>
</dbReference>
<keyword evidence="14" id="KW-1185">Reference proteome</keyword>
<evidence type="ECO:0000256" key="3">
    <source>
        <dbReference type="ARBA" id="ARBA00022490"/>
    </source>
</evidence>
<accession>A0A8J0V6X6</accession>
<feature type="region of interest" description="Disordered" evidence="12">
    <location>
        <begin position="493"/>
        <end position="523"/>
    </location>
</feature>
<organism evidence="14 15">
    <name type="scientific">Xenopus laevis</name>
    <name type="common">African clawed frog</name>
    <dbReference type="NCBI Taxonomy" id="8355"/>
    <lineage>
        <taxon>Eukaryota</taxon>
        <taxon>Metazoa</taxon>
        <taxon>Chordata</taxon>
        <taxon>Craniata</taxon>
        <taxon>Vertebrata</taxon>
        <taxon>Euteleostomi</taxon>
        <taxon>Amphibia</taxon>
        <taxon>Batrachia</taxon>
        <taxon>Anura</taxon>
        <taxon>Pipoidea</taxon>
        <taxon>Pipidae</taxon>
        <taxon>Xenopodinae</taxon>
        <taxon>Xenopus</taxon>
        <taxon>Xenopus</taxon>
    </lineage>
</organism>
<keyword evidence="11" id="KW-0131">Cell cycle</keyword>
<dbReference type="InterPro" id="IPR013783">
    <property type="entry name" value="Ig-like_fold"/>
</dbReference>
<sequence length="3893" mass="454391">MLRISPPGPAPKSPPDEPPLLSLTHFSRAPFVSFGCVRPGSVSSACLLLHNPNPEPASLAVFKLPKNRGFSIVETETVIPPLETISLTITWTPLEEGNVREIVTFIVNDVVKHQAVLLGCAELPVKKKRNTWSTIRMKNKPIGPKIPVRRQKEVEVTSKTRKLNVTKKDKHGQLESTRSPLQSCENLARSLCTPSPMREIRLSTENRVPALTISPVGNELEPFAPGSLKRSKTYSVLCTVEYNESTEVTTTSKYYTDVHVEEEWTLNAHKLNKQSMSPINPMHSQNHNVTLTPDLMIESALNSIISPTAFCNQGPVQIDACTSVHTEEELTQERFNLASSKMPSPASPMVTPKRKFLSPNSFLNNSFVPDEFFSADEHTPIISPEQFVRENGLTSQSASSLNGPMLSNSCQLANQNLSTLSSSSAIQDVQISGGPVEQELSSPIMEPVLNSRLTYCVKKTKQLIKFAAEHDQNLVEEPEKPCVLSATVTKLKAEDRKEKPTGQLPKSRRRLDNTTPEHKGSVTSSNIVLQDLPVISVPCLNYHSSAESYKRASKSLVLNRKRKSEEFLGTNKETELGTIPQFKKTHLSKPDFSNASNKEKFSQRKPLVTQLRISEKNLKTQNAAAKGKPTILKAQSDYVGPPKQKVAVTFKNSKRVVAIPQSKLVFTKTPKTVIPRHPMPFAAKNMFYDERWMAKQERGFTWWLNFILTPDDFAVTRDSSKVHAATLILGTENTHKVSVPRAPTKEEVSLKAYTTRCKLNRLRRSACRLFTSEPVVKAILRLEVEIEAQRLLVRRDRHLWKDIGERQKILNWLLSYNPLWLRIGLETIFGELISLESNSDVTGLAVFILNRLLWNPDIAAEYRHPSVPHLYRDGHEEALSKFTLKKLLLLVFFLDHAKQSRLIDHDPCLFWKDAEYKTSKDLLLSFSRDFLSGEGDLSRHLGYLGLPVSHVQTPLDEFDFAVTNLAVDLQCGVRLVRTVELLAQNWSLSKKLRVPAISRLQKMHNVEVALQALMERGVPLKDERGASITSKDIVDRHRERTLALLWKIVFAFQVDVLLSTKQLKEEIQVLKVSYSTQKQLAALRSLSNPMTIQKRESDPFEPEKYSERVSLLMEWVNAVCRFYSTKVQNFTVSFSDGRVFCYLVNHYHPSYLPLNAVSQRTTQTVECCQSGTAMLNSSSDSDNSLDVWPGVFDQGVTSSALYKELLENEQTNFSLVHTAVADLGGIPAMVHHSDMSNTIPDEKIVITFLSFLCARLLDLRKETRAARVIQTFWRNYRLKVEQKLLESKHKAACVIQRAVIRFLSRCRLQIRSCSAVVIQKNFRRYLAQRQLKELKALKHKELQTKATVIIQRFWRGYSAQRRFIFLRHYVIRMQARVRAKRAESSYKRIQWATLTLQSHMHSWLLGKKERQKYLHMKSSIIIIQHAFKKWKSEKQKRHTEAVLIIQKCYRRWKACKLIAQNIAAVKIQSVYRMHRERQKFLDTKCKIIRIQSWFRCKRDRKAFLIQRKNVLTLQQYYRAFKQGRLDRKTFLEMRSAAVCIQAHYRGMRVRQLYHRIKAACILQSYWRMRQQKKMYTHMKQLVVLLQSNVRKYQQEKQFKGIKSAACVIQSYYRSHRATKLAVHRFKQKRNAATVIQSAFRRMQARKANLQVKSAVKIQALYRSYVTRRKFVEMKAASIKIQSAFRMRQRRVRYCALRKATLFVQQKFRAKKQMQKQQDTYIKLQMACVKVQAAVRGNFVRKEIQSWHKAATVLQAQYRMWRQKKQYLLIYRAAIIIQEHYRAHKMQVHQRANFLLIKHSAIILQAAYRGYTLRKSIMIQRFAAIRIQTAFRSCRIRGNYLRIKQSVVTIQRWYRCKTAGRKERERFLCSQRAIVTIQSAYRGWVTRKQVKVWNTAAVCVQSAFRRYAAQKKIRTMTKAALNIQQRYRAVLASRRERKRYLELCIGVKKIQALWRGRTVRKDLERQHKSAALIQSYYRMHVCQIKYRAMKQASLLIQRLYRAHKLGQSQRYLYLSLKKSATVLQSAYRGWKVRRQMQNLHNAATTIQAAFRSFICQKRYNVLTTATITIQRHYRAFSRGRLQRTKYINVRKSVIVLQSAFRSALVRKSILRMHQSAVVVQRNYRALLTGRKVRKQYLELHKATCSLQAAWRGRTVRKDIERQHKSAALIQSYYRMHVCQIKYRAMKQASLLIQQFYRAHKLGQSQRYLYLSLKKSATVLQSAYRGWKVRRQMQNLHNAATTIQAAFRSFICQKRYNVLTTATITIQRHYRAFSRGRLQRTKYINVRKSAIVLQSAFRSALVRKSILRMHQSAVVVQRNYRALLTGRKVRKQYLELHKATCSLQAAWRGRTVRKDLERQHNSAALIQSYYRMHVCQIKYRAMRQASLLIQRFYRAHKLGQSQRYLYLSLKKSAMVLQSAYRGWKVRRQMQNLHNAATTIQAAFRSFICQKRYNLLTTVTITIQRHYRAFSCGRLQRAKYINVRKSAIVLQSAFRSALVQKRIWRMHQSAVVVQRNYRALLTGRKVRKQYLELHKATCTLQAAWRGRKVRKTIKEIDKAATVIQSQYRMIRQRHCYRELREAAKVVQLRYRASKERDRHAHKYIAMRNAALCIQSAFRGMKVRRDLKAKHMAGAIIQRQYKCFLERRRFVQLRNAVILTQQSFRMKVHAEQIRQEYLKLKTAVVVLQAAFRGWKVREKMNRMHYSATIIQAAFRMHKAKDSYRTLKHAAIVLQQKYKANTIGKSERKQYLKQRQAAITIQANFRGMKDRKKMTCTIVHKAASKIQATFRMHQCKSQYIKIKWAVHVVQQRFRANNLRDFAILQYHLIKKAVLCIQSCYRGFKVRKELEFQHRMATRIQSAYKMYRRRVLYKNMQLSASRIQTWYRSVATSRQARAEFLQLRKATILIQAACRGMLVRKNMKAMHTAATCIQSFYRMYRQRKYFTIYLQAVCTIQQRYRAKMARDHYFHSYQKTRKAATVIQAGFRGMKSRMLNQQKHQAAATMQRAFKSFMERKSYLELSQYRALVSGKAERQKFLAYHNAVVCIQAAYRGFKEREKLKLRHRAATQIQSLFRMHKLHISYLANKQAAVVIQRYYRRYRSAKLERMQYLKVCKAAIMVQALYRGKRGRKTLRDMHKAATVVQACYRMHRQKKYYLALQQAVRTTQIRFKANRAKADAVKQYATVRIAVKTIQPAFLARKAAEETEMDSAVMIQAEWKMHTFRREFVKMKEAAVVIQAAFRGYRTRKILKVMNVSACLIQQWYRTCCLTRLQRAHYLSIRSSAITIQSAFRGMLARKVAKKEQAARKVQSFLVMTPHRRRFLRLRAAAIVLQSNYRMQRIRHAYEIQRESALVLHCCSKAPFTMKSQKEADLENETRIDLETDGRQFSSMENAAIKIQAQWRGYIQRRMFLRYKSAALLLQQRYRAHCFQKALHLQILQVTAITLQEQKAATVIQAAYRAFKIRNNFVRLKQAALTIQKHFRALRTGRCERIRYMQTRNAVLNLQACARGWLVRKEISVQNRRRHLMRIAYTLHLHLCAIKIQRRFKAHLALKHAGKHIRKVIFIQRWYRAKLQSRNRKADLLYHQKVVTLQHAIRAWLQRRNNAACRIQRGVREFLQRRHQARVVSGIVKFQALWRGYSCRKAQDTKAVQVLRNRLQRVSQDVKEENKLCNRTVVALDYLLSFKQLSFIIAALQHLEVATRLSAVCCENMAQSGAVKTIFVLIRSCNRSIPCMEAIKLSVMVLLNLSKYERTVQAVYEVENSVDILLDLMQIFREKAGDKVSDKGGSIFTKTCCLMAIFALNSQRAKEIRTIPKAMERIRSIYKLTCRKHKMDAERSICRQRMSTDSNMSIQATPVRTRVVSRIKPDWVLRKDNMREIVDPLKAIRMVMETLGVPS</sequence>
<dbReference type="GO" id="GO:0051301">
    <property type="term" value="P:cell division"/>
    <property type="evidence" value="ECO:0007669"/>
    <property type="project" value="UniProtKB-KW"/>
</dbReference>
<dbReference type="GO" id="GO:0000278">
    <property type="term" value="P:mitotic cell cycle"/>
    <property type="evidence" value="ECO:0000318"/>
    <property type="project" value="GO_Central"/>
</dbReference>
<keyword evidence="5" id="KW-0132">Cell division</keyword>
<evidence type="ECO:0000256" key="5">
    <source>
        <dbReference type="ARBA" id="ARBA00022618"/>
    </source>
</evidence>
<evidence type="ECO:0000256" key="10">
    <source>
        <dbReference type="ARBA" id="ARBA00023242"/>
    </source>
</evidence>
<evidence type="ECO:0000256" key="9">
    <source>
        <dbReference type="ARBA" id="ARBA00023054"/>
    </source>
</evidence>
<dbReference type="Pfam" id="PF00307">
    <property type="entry name" value="CH"/>
    <property type="match status" value="1"/>
</dbReference>
<evidence type="ECO:0000313" key="15">
    <source>
        <dbReference type="RefSeq" id="XP_018114140.1"/>
    </source>
</evidence>
<dbReference type="GO" id="GO:0005516">
    <property type="term" value="F:calmodulin binding"/>
    <property type="evidence" value="ECO:0000318"/>
    <property type="project" value="GO_Central"/>
</dbReference>
<evidence type="ECO:0000256" key="11">
    <source>
        <dbReference type="ARBA" id="ARBA00023306"/>
    </source>
</evidence>
<dbReference type="SMART" id="SM00033">
    <property type="entry name" value="CH"/>
    <property type="match status" value="2"/>
</dbReference>
<dbReference type="Xenbase" id="XB-GENE-6485866">
    <property type="gene designation" value="aspm.L"/>
</dbReference>
<dbReference type="GO" id="GO:0007051">
    <property type="term" value="P:spindle organization"/>
    <property type="evidence" value="ECO:0000318"/>
    <property type="project" value="GO_Central"/>
</dbReference>
<evidence type="ECO:0000256" key="2">
    <source>
        <dbReference type="ARBA" id="ARBA00004496"/>
    </source>
</evidence>
<keyword evidence="8" id="KW-0112">Calmodulin-binding</keyword>
<dbReference type="OrthoDB" id="2148418at2759"/>
<evidence type="ECO:0000256" key="1">
    <source>
        <dbReference type="ARBA" id="ARBA00004123"/>
    </source>
</evidence>
<feature type="region of interest" description="Disordered" evidence="12">
    <location>
        <begin position="586"/>
        <end position="605"/>
    </location>
</feature>
<dbReference type="Pfam" id="PF15780">
    <property type="entry name" value="ASH"/>
    <property type="match status" value="1"/>
</dbReference>
<dbReference type="PROSITE" id="PS50021">
    <property type="entry name" value="CH"/>
    <property type="match status" value="2"/>
</dbReference>
<dbReference type="PANTHER" id="PTHR22706:SF1">
    <property type="entry name" value="ASSEMBLY FACTOR FOR SPINDLE MICROTUBULES"/>
    <property type="match status" value="1"/>
</dbReference>
<feature type="domain" description="Calponin-homology (CH)" evidence="13">
    <location>
        <begin position="1106"/>
        <end position="1257"/>
    </location>
</feature>
<dbReference type="InterPro" id="IPR031549">
    <property type="entry name" value="ASH"/>
</dbReference>
<dbReference type="InterPro" id="IPR027417">
    <property type="entry name" value="P-loop_NTPase"/>
</dbReference>
<evidence type="ECO:0000256" key="8">
    <source>
        <dbReference type="ARBA" id="ARBA00022860"/>
    </source>
</evidence>
<dbReference type="GeneID" id="108714434"/>
<dbReference type="KEGG" id="xla:108714434"/>
<dbReference type="InterPro" id="IPR036872">
    <property type="entry name" value="CH_dom_sf"/>
</dbReference>
<feature type="domain" description="Calponin-homology (CH)" evidence="13">
    <location>
        <begin position="917"/>
        <end position="1053"/>
    </location>
</feature>
<dbReference type="Pfam" id="PF00612">
    <property type="entry name" value="IQ"/>
    <property type="match status" value="39"/>
</dbReference>
<dbReference type="Gene3D" id="1.10.418.10">
    <property type="entry name" value="Calponin-like domain"/>
    <property type="match status" value="2"/>
</dbReference>
<evidence type="ECO:0000256" key="12">
    <source>
        <dbReference type="SAM" id="MobiDB-lite"/>
    </source>
</evidence>
<keyword evidence="6" id="KW-0677">Repeat</keyword>
<gene>
    <name evidence="16" type="primary">aspm.L</name>
    <name evidence="15" type="synonym">LOC108714434</name>
</gene>
<comment type="subcellular location">
    <subcellularLocation>
        <location evidence="2">Cytoplasm</location>
    </subcellularLocation>
    <subcellularLocation>
        <location evidence="1">Nucleus</location>
    </subcellularLocation>
</comment>
<dbReference type="InterPro" id="IPR000048">
    <property type="entry name" value="IQ_motif_EF-hand-BS"/>
</dbReference>
<dbReference type="CTD" id="108714434"/>
<evidence type="ECO:0000256" key="7">
    <source>
        <dbReference type="ARBA" id="ARBA00022776"/>
    </source>
</evidence>
<dbReference type="CDD" id="cd23767">
    <property type="entry name" value="IQCD"/>
    <property type="match status" value="2"/>
</dbReference>
<dbReference type="GO" id="GO:0005737">
    <property type="term" value="C:cytoplasm"/>
    <property type="evidence" value="ECO:0007669"/>
    <property type="project" value="UniProtKB-SubCell"/>
</dbReference>
<dbReference type="FunFam" id="1.20.5.190:FF:000008">
    <property type="entry name" value="Abnormal spindle-like microcephaly-associated protein homolog"/>
    <property type="match status" value="13"/>
</dbReference>
<dbReference type="SUPFAM" id="SSF52540">
    <property type="entry name" value="P-loop containing nucleoside triphosphate hydrolases"/>
    <property type="match status" value="18"/>
</dbReference>
<dbReference type="AGR" id="Xenbase:XB-GENE-6485866"/>
<evidence type="ECO:0000313" key="16">
    <source>
        <dbReference type="Xenbase" id="XB-GENE-6485866"/>
    </source>
</evidence>
<keyword evidence="4" id="KW-0597">Phosphoprotein</keyword>
<dbReference type="PROSITE" id="PS50096">
    <property type="entry name" value="IQ"/>
    <property type="match status" value="52"/>
</dbReference>
<keyword evidence="10" id="KW-0539">Nucleus</keyword>
<protein>
    <submittedName>
        <fullName evidence="15">Abnormal spindle-like microcephaly-associated protein homolog isoform X1</fullName>
    </submittedName>
</protein>
<dbReference type="Gene3D" id="2.60.40.10">
    <property type="entry name" value="Immunoglobulins"/>
    <property type="match status" value="1"/>
</dbReference>
<evidence type="ECO:0000313" key="14">
    <source>
        <dbReference type="Proteomes" id="UP000186698"/>
    </source>
</evidence>
<feature type="compositionally biased region" description="Basic and acidic residues" evidence="12">
    <location>
        <begin position="510"/>
        <end position="520"/>
    </location>
</feature>
<name>A0A8J0V6X6_XENLA</name>
<keyword evidence="9" id="KW-0175">Coiled coil</keyword>
<dbReference type="InterPro" id="IPR001715">
    <property type="entry name" value="CH_dom"/>
</dbReference>
<dbReference type="InterPro" id="IPR051185">
    <property type="entry name" value="ASPM"/>
</dbReference>
<dbReference type="RefSeq" id="XP_018114140.1">
    <property type="nucleotide sequence ID" value="XM_018258651.2"/>
</dbReference>
<dbReference type="SMART" id="SM00015">
    <property type="entry name" value="IQ"/>
    <property type="match status" value="81"/>
</dbReference>
<evidence type="ECO:0000256" key="6">
    <source>
        <dbReference type="ARBA" id="ARBA00022737"/>
    </source>
</evidence>
<evidence type="ECO:0000259" key="13">
    <source>
        <dbReference type="PROSITE" id="PS50021"/>
    </source>
</evidence>
<dbReference type="CDD" id="cd21224">
    <property type="entry name" value="CH_ASPM_rpt2"/>
    <property type="match status" value="1"/>
</dbReference>